<proteinExistence type="predicted"/>
<dbReference type="Proteomes" id="UP000586951">
    <property type="component" value="Unassembled WGS sequence"/>
</dbReference>
<reference evidence="1 2" key="1">
    <citation type="submission" date="2020-03" db="EMBL/GenBank/DDBJ databases">
        <title>Soil Listeria distribution.</title>
        <authorList>
            <person name="Liao J."/>
            <person name="Wiedmann M."/>
        </authorList>
    </citation>
    <scope>NUCLEOTIDE SEQUENCE [LARGE SCALE GENOMIC DNA]</scope>
    <source>
        <strain evidence="1 2">FSL L7-1427</strain>
    </source>
</reference>
<gene>
    <name evidence="1" type="ORF">HB907_01830</name>
</gene>
<dbReference type="EMBL" id="JAARRU010000001">
    <property type="protein sequence ID" value="MBC1564126.1"/>
    <property type="molecule type" value="Genomic_DNA"/>
</dbReference>
<organism evidence="1 2">
    <name type="scientific">Listeria booriae</name>
    <dbReference type="NCBI Taxonomy" id="1552123"/>
    <lineage>
        <taxon>Bacteria</taxon>
        <taxon>Bacillati</taxon>
        <taxon>Bacillota</taxon>
        <taxon>Bacilli</taxon>
        <taxon>Bacillales</taxon>
        <taxon>Listeriaceae</taxon>
        <taxon>Listeria</taxon>
    </lineage>
</organism>
<protein>
    <submittedName>
        <fullName evidence="1">Uncharacterized protein</fullName>
    </submittedName>
</protein>
<dbReference type="RefSeq" id="WP_185416262.1">
    <property type="nucleotide sequence ID" value="NZ_JAARRU010000001.1"/>
</dbReference>
<name>A0A841ZUA3_9LIST</name>
<evidence type="ECO:0000313" key="1">
    <source>
        <dbReference type="EMBL" id="MBC1564126.1"/>
    </source>
</evidence>
<sequence>MKTSEFKQAIEGLGFTVVKEDSYLVINGGGSLWLADVSLKYKYALRIYFGAIDEVGEEKTKELFELLTAYASSPIAEREEPKKYYVKCPVTDFYLKIKKDESTKPIWSASKPESELWKSKFTRAEIDAFEFPTDHLKEDEVKNDER</sequence>
<comment type="caution">
    <text evidence="1">The sequence shown here is derived from an EMBL/GenBank/DDBJ whole genome shotgun (WGS) entry which is preliminary data.</text>
</comment>
<dbReference type="AlphaFoldDB" id="A0A841ZUA3"/>
<evidence type="ECO:0000313" key="2">
    <source>
        <dbReference type="Proteomes" id="UP000586951"/>
    </source>
</evidence>
<accession>A0A841ZUA3</accession>